<evidence type="ECO:0000313" key="3">
    <source>
        <dbReference type="EMBL" id="QYA10081.1"/>
    </source>
</evidence>
<dbReference type="Pfam" id="PF22036">
    <property type="entry name" value="MoaF_like"/>
    <property type="match status" value="1"/>
</dbReference>
<evidence type="ECO:0000313" key="4">
    <source>
        <dbReference type="Proteomes" id="UP000298545"/>
    </source>
</evidence>
<geneLocation type="plasmid" evidence="2">
    <name>pTiCFBP5473</name>
</geneLocation>
<dbReference type="AlphaFoldDB" id="A0A4D7DVF9"/>
<geneLocation type="plasmid" evidence="4">
    <name>pticfbp5473</name>
</geneLocation>
<feature type="domain" description="MoaF-like" evidence="1">
    <location>
        <begin position="9"/>
        <end position="97"/>
    </location>
</feature>
<keyword evidence="5" id="KW-1185">Reference proteome</keyword>
<accession>A0A4D7DVF9</accession>
<sequence>MNEISFPAVGHAYEVDFGGGNAFRIAFNSNTEMVFTRLVEPNKGSVETVRFTHKPIRDDVFLVYWQEADKTTVVHVEDFGKGEIYTNITGPDGSFYNGFSKLTQVS</sequence>
<gene>
    <name evidence="2" type="ORF">CFBP5473_24250</name>
    <name evidence="3" type="ORF">J5285_22905</name>
</gene>
<dbReference type="EMBL" id="CP039694">
    <property type="protein sequence ID" value="QCJ01064.1"/>
    <property type="molecule type" value="Genomic_DNA"/>
</dbReference>
<reference evidence="2 4" key="1">
    <citation type="submission" date="2019-04" db="EMBL/GenBank/DDBJ databases">
        <title>Complete genome sequence of Agrobacterium larrymoorei CFBP5473.</title>
        <authorList>
            <person name="Haryono M."/>
            <person name="Chou L."/>
            <person name="Lin Y.-C."/>
            <person name="Lai E.-M."/>
            <person name="Kuo C.-H."/>
        </authorList>
    </citation>
    <scope>NUCLEOTIDE SEQUENCE [LARGE SCALE GENOMIC DNA]</scope>
    <source>
        <strain evidence="2 4">CFBP5473</strain>
        <plasmid evidence="2">pTiCFBP5473</plasmid>
        <plasmid evidence="4">pticfbp5473</plasmid>
    </source>
</reference>
<geneLocation type="plasmid" evidence="3 5">
    <name>pTiAF3.44</name>
</geneLocation>
<proteinExistence type="predicted"/>
<dbReference type="InterPro" id="IPR012674">
    <property type="entry name" value="Calycin"/>
</dbReference>
<dbReference type="EMBL" id="CP072169">
    <property type="protein sequence ID" value="QYA10081.1"/>
    <property type="molecule type" value="Genomic_DNA"/>
</dbReference>
<evidence type="ECO:0000313" key="5">
    <source>
        <dbReference type="Proteomes" id="UP000826513"/>
    </source>
</evidence>
<dbReference type="KEGG" id="alf:CFBP5473_24250"/>
<organism evidence="2 4">
    <name type="scientific">Agrobacterium larrymoorei</name>
    <dbReference type="NCBI Taxonomy" id="160699"/>
    <lineage>
        <taxon>Bacteria</taxon>
        <taxon>Pseudomonadati</taxon>
        <taxon>Pseudomonadota</taxon>
        <taxon>Alphaproteobacteria</taxon>
        <taxon>Hyphomicrobiales</taxon>
        <taxon>Rhizobiaceae</taxon>
        <taxon>Rhizobium/Agrobacterium group</taxon>
        <taxon>Agrobacterium</taxon>
    </lineage>
</organism>
<evidence type="ECO:0000259" key="1">
    <source>
        <dbReference type="Pfam" id="PF22036"/>
    </source>
</evidence>
<dbReference type="InterPro" id="IPR053892">
    <property type="entry name" value="MoaF-like"/>
</dbReference>
<dbReference type="Proteomes" id="UP000298545">
    <property type="component" value="Plasmid pTiCFBP5473"/>
</dbReference>
<dbReference type="Gene3D" id="2.40.128.20">
    <property type="match status" value="1"/>
</dbReference>
<evidence type="ECO:0000313" key="2">
    <source>
        <dbReference type="EMBL" id="QCJ01064.1"/>
    </source>
</evidence>
<dbReference type="STRING" id="1367849.GCA_000518585_04750"/>
<dbReference type="Proteomes" id="UP000826513">
    <property type="component" value="Plasmid pTiAF3.44"/>
</dbReference>
<protein>
    <recommendedName>
        <fullName evidence="1">MoaF-like domain-containing protein</fullName>
    </recommendedName>
</protein>
<reference evidence="3 5" key="2">
    <citation type="submission" date="2021-03" db="EMBL/GenBank/DDBJ databases">
        <title>Rapid diversification of plasmids in a genus of pathogenic and nitrogen fixing bacteria.</title>
        <authorList>
            <person name="Weisberg A.J."/>
            <person name="Miller M."/>
            <person name="Ream W."/>
            <person name="Grunwald N.J."/>
            <person name="Chang J.H."/>
        </authorList>
    </citation>
    <scope>NUCLEOTIDE SEQUENCE [LARGE SCALE GENOMIC DNA]</scope>
    <source>
        <strain evidence="3 5">AF3.44</strain>
        <plasmid evidence="3 5">pTiAF3.44</plasmid>
    </source>
</reference>
<dbReference type="RefSeq" id="WP_037171904.1">
    <property type="nucleotide sequence ID" value="NZ_CP039694.1"/>
</dbReference>
<keyword evidence="2" id="KW-0614">Plasmid</keyword>
<name>A0A4D7DVF9_9HYPH</name>
<dbReference type="OrthoDB" id="8780074at2"/>